<feature type="region of interest" description="Disordered" evidence="1">
    <location>
        <begin position="34"/>
        <end position="134"/>
    </location>
</feature>
<dbReference type="Proteomes" id="UP000824469">
    <property type="component" value="Unassembled WGS sequence"/>
</dbReference>
<accession>A0AA38LHN9</accession>
<proteinExistence type="predicted"/>
<comment type="caution">
    <text evidence="2">The sequence shown here is derived from an EMBL/GenBank/DDBJ whole genome shotgun (WGS) entry which is preliminary data.</text>
</comment>
<name>A0AA38LHN9_TAXCH</name>
<feature type="compositionally biased region" description="Basic and acidic residues" evidence="1">
    <location>
        <begin position="105"/>
        <end position="114"/>
    </location>
</feature>
<dbReference type="AlphaFoldDB" id="A0AA38LHN9"/>
<organism evidence="2 3">
    <name type="scientific">Taxus chinensis</name>
    <name type="common">Chinese yew</name>
    <name type="synonym">Taxus wallichiana var. chinensis</name>
    <dbReference type="NCBI Taxonomy" id="29808"/>
    <lineage>
        <taxon>Eukaryota</taxon>
        <taxon>Viridiplantae</taxon>
        <taxon>Streptophyta</taxon>
        <taxon>Embryophyta</taxon>
        <taxon>Tracheophyta</taxon>
        <taxon>Spermatophyta</taxon>
        <taxon>Pinopsida</taxon>
        <taxon>Pinidae</taxon>
        <taxon>Conifers II</taxon>
        <taxon>Cupressales</taxon>
        <taxon>Taxaceae</taxon>
        <taxon>Taxus</taxon>
    </lineage>
</organism>
<feature type="non-terminal residue" evidence="2">
    <location>
        <position position="134"/>
    </location>
</feature>
<reference evidence="2 3" key="1">
    <citation type="journal article" date="2021" name="Nat. Plants">
        <title>The Taxus genome provides insights into paclitaxel biosynthesis.</title>
        <authorList>
            <person name="Xiong X."/>
            <person name="Gou J."/>
            <person name="Liao Q."/>
            <person name="Li Y."/>
            <person name="Zhou Q."/>
            <person name="Bi G."/>
            <person name="Li C."/>
            <person name="Du R."/>
            <person name="Wang X."/>
            <person name="Sun T."/>
            <person name="Guo L."/>
            <person name="Liang H."/>
            <person name="Lu P."/>
            <person name="Wu Y."/>
            <person name="Zhang Z."/>
            <person name="Ro D.K."/>
            <person name="Shang Y."/>
            <person name="Huang S."/>
            <person name="Yan J."/>
        </authorList>
    </citation>
    <scope>NUCLEOTIDE SEQUENCE [LARGE SCALE GENOMIC DNA]</scope>
    <source>
        <strain evidence="2">Ta-2019</strain>
    </source>
</reference>
<protein>
    <submittedName>
        <fullName evidence="2">Uncharacterized protein</fullName>
    </submittedName>
</protein>
<evidence type="ECO:0000313" key="2">
    <source>
        <dbReference type="EMBL" id="KAH9321382.1"/>
    </source>
</evidence>
<sequence length="134" mass="14984">KQEVIKSTFVENDAYNVVVVYFPSPGKYKAIRVSKSGKQVGRASQEYMSEDLPNPTQREMNTCRGHPQARRKKRCSRVSKTQRKRKSGFRVRKTGRASKSQKHVGGADKPDIKDMSQGVENPTQGNSGLRVGST</sequence>
<feature type="compositionally biased region" description="Polar residues" evidence="1">
    <location>
        <begin position="118"/>
        <end position="134"/>
    </location>
</feature>
<evidence type="ECO:0000313" key="3">
    <source>
        <dbReference type="Proteomes" id="UP000824469"/>
    </source>
</evidence>
<feature type="non-terminal residue" evidence="2">
    <location>
        <position position="1"/>
    </location>
</feature>
<evidence type="ECO:0000256" key="1">
    <source>
        <dbReference type="SAM" id="MobiDB-lite"/>
    </source>
</evidence>
<keyword evidence="3" id="KW-1185">Reference proteome</keyword>
<feature type="compositionally biased region" description="Basic residues" evidence="1">
    <location>
        <begin position="67"/>
        <end position="102"/>
    </location>
</feature>
<gene>
    <name evidence="2" type="ORF">KI387_016021</name>
</gene>
<dbReference type="EMBL" id="JAHRHJ020000003">
    <property type="protein sequence ID" value="KAH9321382.1"/>
    <property type="molecule type" value="Genomic_DNA"/>
</dbReference>